<reference evidence="3" key="1">
    <citation type="journal article" date="2015" name="Int. J. Syst. Evol. Microbiol.">
        <title>Rhizobium alvei sp. nov., isolated from a freshwater river.</title>
        <authorList>
            <person name="Sheu S.Y."/>
            <person name="Huang H.W."/>
            <person name="Young C.C."/>
            <person name="Chen W.M."/>
        </authorList>
    </citation>
    <scope>NUCLEOTIDE SEQUENCE</scope>
    <source>
        <strain evidence="3">TNR-22</strain>
    </source>
</reference>
<keyword evidence="1" id="KW-0812">Transmembrane</keyword>
<dbReference type="InterPro" id="IPR000620">
    <property type="entry name" value="EamA_dom"/>
</dbReference>
<dbReference type="Pfam" id="PF00892">
    <property type="entry name" value="EamA"/>
    <property type="match status" value="2"/>
</dbReference>
<name>A0ABT8YHU4_9HYPH</name>
<dbReference type="RefSeq" id="WP_304375151.1">
    <property type="nucleotide sequence ID" value="NZ_JAUOZU010000004.1"/>
</dbReference>
<accession>A0ABT8YHU4</accession>
<feature type="transmembrane region" description="Helical" evidence="1">
    <location>
        <begin position="35"/>
        <end position="58"/>
    </location>
</feature>
<feature type="transmembrane region" description="Helical" evidence="1">
    <location>
        <begin position="182"/>
        <end position="201"/>
    </location>
</feature>
<feature type="transmembrane region" description="Helical" evidence="1">
    <location>
        <begin position="263"/>
        <end position="282"/>
    </location>
</feature>
<feature type="transmembrane region" description="Helical" evidence="1">
    <location>
        <begin position="97"/>
        <end position="119"/>
    </location>
</feature>
<feature type="domain" description="EamA" evidence="2">
    <location>
        <begin position="150"/>
        <end position="278"/>
    </location>
</feature>
<evidence type="ECO:0000259" key="2">
    <source>
        <dbReference type="Pfam" id="PF00892"/>
    </source>
</evidence>
<feature type="transmembrane region" description="Helical" evidence="1">
    <location>
        <begin position="238"/>
        <end position="257"/>
    </location>
</feature>
<feature type="transmembrane region" description="Helical" evidence="1">
    <location>
        <begin position="126"/>
        <end position="145"/>
    </location>
</feature>
<dbReference type="SUPFAM" id="SSF103481">
    <property type="entry name" value="Multidrug resistance efflux transporter EmrE"/>
    <property type="match status" value="2"/>
</dbReference>
<keyword evidence="1" id="KW-0472">Membrane</keyword>
<dbReference type="PANTHER" id="PTHR22911:SF135">
    <property type="entry name" value="BLR4310 PROTEIN"/>
    <property type="match status" value="1"/>
</dbReference>
<sequence>MILARNRQLGILLVLFSTLLWSTAGLFVRMAELDVWSIVGWRSAFSFVTLGTFMLVRNRMTSDDGNGRQFGWLGLFAGSVSVVATISYVAALQWTTVANVMIVYAALPFLATLIAFLWFRERVTKRFILAGSVAFLGVVLTVGAAVSPRDLLGIGAAFAMTAGFALQLVIARRHPAMDSTAITVLAAGGALLVALPFMPGGIPAPQQLLACALYGILTTGIAYILILMGSRLIGAAEASLLSLLDVVLGPLWVWIFYDERVGLPVLAGGAVVLTAVVWYIVYGAGETAADVAPAE</sequence>
<proteinExistence type="predicted"/>
<reference evidence="3" key="2">
    <citation type="submission" date="2023-07" db="EMBL/GenBank/DDBJ databases">
        <authorList>
            <person name="Shen H."/>
        </authorList>
    </citation>
    <scope>NUCLEOTIDE SEQUENCE</scope>
    <source>
        <strain evidence="3">TNR-22</strain>
    </source>
</reference>
<feature type="transmembrane region" description="Helical" evidence="1">
    <location>
        <begin position="207"/>
        <end position="226"/>
    </location>
</feature>
<dbReference type="EMBL" id="JAUOZU010000004">
    <property type="protein sequence ID" value="MDO6963237.1"/>
    <property type="molecule type" value="Genomic_DNA"/>
</dbReference>
<evidence type="ECO:0000256" key="1">
    <source>
        <dbReference type="SAM" id="Phobius"/>
    </source>
</evidence>
<feature type="domain" description="EamA" evidence="2">
    <location>
        <begin position="9"/>
        <end position="142"/>
    </location>
</feature>
<comment type="caution">
    <text evidence="3">The sequence shown here is derived from an EMBL/GenBank/DDBJ whole genome shotgun (WGS) entry which is preliminary data.</text>
</comment>
<feature type="transmembrane region" description="Helical" evidence="1">
    <location>
        <begin position="151"/>
        <end position="170"/>
    </location>
</feature>
<feature type="transmembrane region" description="Helical" evidence="1">
    <location>
        <begin position="70"/>
        <end position="91"/>
    </location>
</feature>
<dbReference type="Proteomes" id="UP001174932">
    <property type="component" value="Unassembled WGS sequence"/>
</dbReference>
<organism evidence="3 4">
    <name type="scientific">Rhizobium alvei</name>
    <dbReference type="NCBI Taxonomy" id="1132659"/>
    <lineage>
        <taxon>Bacteria</taxon>
        <taxon>Pseudomonadati</taxon>
        <taxon>Pseudomonadota</taxon>
        <taxon>Alphaproteobacteria</taxon>
        <taxon>Hyphomicrobiales</taxon>
        <taxon>Rhizobiaceae</taxon>
        <taxon>Rhizobium/Agrobacterium group</taxon>
        <taxon>Rhizobium</taxon>
    </lineage>
</organism>
<protein>
    <submittedName>
        <fullName evidence="3">DMT family transporter</fullName>
    </submittedName>
</protein>
<dbReference type="PANTHER" id="PTHR22911">
    <property type="entry name" value="ACYL-MALONYL CONDENSING ENZYME-RELATED"/>
    <property type="match status" value="1"/>
</dbReference>
<evidence type="ECO:0000313" key="3">
    <source>
        <dbReference type="EMBL" id="MDO6963237.1"/>
    </source>
</evidence>
<evidence type="ECO:0000313" key="4">
    <source>
        <dbReference type="Proteomes" id="UP001174932"/>
    </source>
</evidence>
<dbReference type="InterPro" id="IPR037185">
    <property type="entry name" value="EmrE-like"/>
</dbReference>
<keyword evidence="4" id="KW-1185">Reference proteome</keyword>
<keyword evidence="1" id="KW-1133">Transmembrane helix</keyword>
<gene>
    <name evidence="3" type="ORF">Q4481_04665</name>
</gene>